<dbReference type="EMBL" id="MU117964">
    <property type="protein sequence ID" value="KAF9653265.1"/>
    <property type="molecule type" value="Genomic_DNA"/>
</dbReference>
<comment type="caution">
    <text evidence="1">The sequence shown here is derived from an EMBL/GenBank/DDBJ whole genome shotgun (WGS) entry which is preliminary data.</text>
</comment>
<reference evidence="1" key="1">
    <citation type="submission" date="2019-10" db="EMBL/GenBank/DDBJ databases">
        <authorList>
            <consortium name="DOE Joint Genome Institute"/>
            <person name="Kuo A."/>
            <person name="Miyauchi S."/>
            <person name="Kiss E."/>
            <person name="Drula E."/>
            <person name="Kohler A."/>
            <person name="Sanchez-Garcia M."/>
            <person name="Andreopoulos B."/>
            <person name="Barry K.W."/>
            <person name="Bonito G."/>
            <person name="Buee M."/>
            <person name="Carver A."/>
            <person name="Chen C."/>
            <person name="Cichocki N."/>
            <person name="Clum A."/>
            <person name="Culley D."/>
            <person name="Crous P.W."/>
            <person name="Fauchery L."/>
            <person name="Girlanda M."/>
            <person name="Hayes R."/>
            <person name="Keri Z."/>
            <person name="Labutti K."/>
            <person name="Lipzen A."/>
            <person name="Lombard V."/>
            <person name="Magnuson J."/>
            <person name="Maillard F."/>
            <person name="Morin E."/>
            <person name="Murat C."/>
            <person name="Nolan M."/>
            <person name="Ohm R."/>
            <person name="Pangilinan J."/>
            <person name="Pereira M."/>
            <person name="Perotto S."/>
            <person name="Peter M."/>
            <person name="Riley R."/>
            <person name="Sitrit Y."/>
            <person name="Stielow B."/>
            <person name="Szollosi G."/>
            <person name="Zifcakova L."/>
            <person name="Stursova M."/>
            <person name="Spatafora J.W."/>
            <person name="Tedersoo L."/>
            <person name="Vaario L.-M."/>
            <person name="Yamada A."/>
            <person name="Yan M."/>
            <person name="Wang P."/>
            <person name="Xu J."/>
            <person name="Bruns T."/>
            <person name="Baldrian P."/>
            <person name="Vilgalys R."/>
            <person name="Henrissat B."/>
            <person name="Grigoriev I.V."/>
            <person name="Hibbett D."/>
            <person name="Nagy L.G."/>
            <person name="Martin F.M."/>
        </authorList>
    </citation>
    <scope>NUCLEOTIDE SEQUENCE</scope>
    <source>
        <strain evidence="1">P2</strain>
    </source>
</reference>
<gene>
    <name evidence="1" type="ORF">BDM02DRAFT_3087451</name>
</gene>
<protein>
    <submittedName>
        <fullName evidence="1">Uncharacterized protein</fullName>
    </submittedName>
</protein>
<sequence length="561" mass="62835">MPVSLGTLGGDILLEVVAWLSRFDLLSFVTVSKTIYSQTISVLYRTVELNETPQCCTTLNMLYEHPDIARHVQKLVVRQGGCPKIPQSVGSPATRGFSHVDPSYVCAAVKRAATRLDALQSFVWGGEDYPWDDDIWLVLRQSCPQLKSIGVGFGALLPGVRSHLFDFMNLESFSLRLEPAFYNNGHSFKRWMTEIEPTFNRLWDMLIRQCPDLRELSILTQALDPINSIDARTLFSGDHWPRLRSLELGNVTVGSVVNDGDTHPFISFLSERNHLRTLRFSGDFTFSSTHFARLPRDSLQALRCFSGSIDHLSSLPNAKSLLSMEISNPLILREVTPLTMSHALQTAPALRSLKVSFVLQSGYDGIGILRSIATAGAHIKHLDLTFSHKPSFYLEIFSRTIRSLYKLRTLNLTVVKVPGDESMADGAVRIARSNPGLRRFSIRYIPRNYYDQPAPRLPRTAGQLASIFGLQSFLEIGKFELTCDRHGLPVMLYGREWKERLKLGGLVKRYEKDMRPPGHPGVRKLGFAELMVDGGAAGRELRMLVFSMALVVISTGAILAR</sequence>
<reference evidence="1" key="2">
    <citation type="journal article" date="2020" name="Nat. Commun.">
        <title>Large-scale genome sequencing of mycorrhizal fungi provides insights into the early evolution of symbiotic traits.</title>
        <authorList>
            <person name="Miyauchi S."/>
            <person name="Kiss E."/>
            <person name="Kuo A."/>
            <person name="Drula E."/>
            <person name="Kohler A."/>
            <person name="Sanchez-Garcia M."/>
            <person name="Morin E."/>
            <person name="Andreopoulos B."/>
            <person name="Barry K.W."/>
            <person name="Bonito G."/>
            <person name="Buee M."/>
            <person name="Carver A."/>
            <person name="Chen C."/>
            <person name="Cichocki N."/>
            <person name="Clum A."/>
            <person name="Culley D."/>
            <person name="Crous P.W."/>
            <person name="Fauchery L."/>
            <person name="Girlanda M."/>
            <person name="Hayes R.D."/>
            <person name="Keri Z."/>
            <person name="LaButti K."/>
            <person name="Lipzen A."/>
            <person name="Lombard V."/>
            <person name="Magnuson J."/>
            <person name="Maillard F."/>
            <person name="Murat C."/>
            <person name="Nolan M."/>
            <person name="Ohm R.A."/>
            <person name="Pangilinan J."/>
            <person name="Pereira M.F."/>
            <person name="Perotto S."/>
            <person name="Peter M."/>
            <person name="Pfister S."/>
            <person name="Riley R."/>
            <person name="Sitrit Y."/>
            <person name="Stielow J.B."/>
            <person name="Szollosi G."/>
            <person name="Zifcakova L."/>
            <person name="Stursova M."/>
            <person name="Spatafora J.W."/>
            <person name="Tedersoo L."/>
            <person name="Vaario L.M."/>
            <person name="Yamada A."/>
            <person name="Yan M."/>
            <person name="Wang P."/>
            <person name="Xu J."/>
            <person name="Bruns T."/>
            <person name="Baldrian P."/>
            <person name="Vilgalys R."/>
            <person name="Dunand C."/>
            <person name="Henrissat B."/>
            <person name="Grigoriev I.V."/>
            <person name="Hibbett D."/>
            <person name="Nagy L.G."/>
            <person name="Martin F.M."/>
        </authorList>
    </citation>
    <scope>NUCLEOTIDE SEQUENCE</scope>
    <source>
        <strain evidence="1">P2</strain>
    </source>
</reference>
<organism evidence="1 2">
    <name type="scientific">Thelephora ganbajun</name>
    <name type="common">Ganba fungus</name>
    <dbReference type="NCBI Taxonomy" id="370292"/>
    <lineage>
        <taxon>Eukaryota</taxon>
        <taxon>Fungi</taxon>
        <taxon>Dikarya</taxon>
        <taxon>Basidiomycota</taxon>
        <taxon>Agaricomycotina</taxon>
        <taxon>Agaricomycetes</taxon>
        <taxon>Thelephorales</taxon>
        <taxon>Thelephoraceae</taxon>
        <taxon>Thelephora</taxon>
    </lineage>
</organism>
<accession>A0ACB6ZV51</accession>
<name>A0ACB6ZV51_THEGA</name>
<evidence type="ECO:0000313" key="2">
    <source>
        <dbReference type="Proteomes" id="UP000886501"/>
    </source>
</evidence>
<evidence type="ECO:0000313" key="1">
    <source>
        <dbReference type="EMBL" id="KAF9653265.1"/>
    </source>
</evidence>
<dbReference type="Proteomes" id="UP000886501">
    <property type="component" value="Unassembled WGS sequence"/>
</dbReference>
<keyword evidence="2" id="KW-1185">Reference proteome</keyword>
<proteinExistence type="predicted"/>